<name>A0A3P6TJC7_LITSI</name>
<dbReference type="AlphaFoldDB" id="A0A3P6TJC7"/>
<accession>A0A3P6TJC7</accession>
<protein>
    <submittedName>
        <fullName evidence="3">Uncharacterized protein</fullName>
    </submittedName>
</protein>
<sequence>MSTNVLQIQLQNFNFFEVLSCVLWKMVQSLLILIMLSHLQICCWKMKKVKKQKSNKAQQAVAATTSNESAKNAAQTAKDIHQQKKNERNLSSNGKGRNKNKNFKKKGAKAGALTKITQSREEHRRDDQTQIEGSEESERDKADIIPMNKVENMGNIDEFRKQKKMEIEKVVEEIKSVHEMDDQKPFNFAAYSNLHVKIKDNKCKVYETNDEQTIDEEGEDPLI</sequence>
<keyword evidence="2" id="KW-1133">Transmembrane helix</keyword>
<dbReference type="Proteomes" id="UP000277928">
    <property type="component" value="Unassembled WGS sequence"/>
</dbReference>
<gene>
    <name evidence="3" type="ORF">NLS_LOCUS4452</name>
</gene>
<reference evidence="3 4" key="1">
    <citation type="submission" date="2018-08" db="EMBL/GenBank/DDBJ databases">
        <authorList>
            <person name="Laetsch R D."/>
            <person name="Stevens L."/>
            <person name="Kumar S."/>
            <person name="Blaxter L. M."/>
        </authorList>
    </citation>
    <scope>NUCLEOTIDE SEQUENCE [LARGE SCALE GENOMIC DNA]</scope>
</reference>
<organism evidence="3 4">
    <name type="scientific">Litomosoides sigmodontis</name>
    <name type="common">Filarial nematode worm</name>
    <dbReference type="NCBI Taxonomy" id="42156"/>
    <lineage>
        <taxon>Eukaryota</taxon>
        <taxon>Metazoa</taxon>
        <taxon>Ecdysozoa</taxon>
        <taxon>Nematoda</taxon>
        <taxon>Chromadorea</taxon>
        <taxon>Rhabditida</taxon>
        <taxon>Spirurina</taxon>
        <taxon>Spiruromorpha</taxon>
        <taxon>Filarioidea</taxon>
        <taxon>Onchocercidae</taxon>
        <taxon>Litomosoides</taxon>
    </lineage>
</organism>
<feature type="compositionally biased region" description="Basic and acidic residues" evidence="1">
    <location>
        <begin position="118"/>
        <end position="128"/>
    </location>
</feature>
<dbReference type="EMBL" id="UYRX01000286">
    <property type="protein sequence ID" value="VDK79300.1"/>
    <property type="molecule type" value="Genomic_DNA"/>
</dbReference>
<feature type="region of interest" description="Disordered" evidence="1">
    <location>
        <begin position="60"/>
        <end position="142"/>
    </location>
</feature>
<dbReference type="OrthoDB" id="5836743at2759"/>
<keyword evidence="2" id="KW-0812">Transmembrane</keyword>
<evidence type="ECO:0000256" key="1">
    <source>
        <dbReference type="SAM" id="MobiDB-lite"/>
    </source>
</evidence>
<evidence type="ECO:0000313" key="3">
    <source>
        <dbReference type="EMBL" id="VDK79300.1"/>
    </source>
</evidence>
<proteinExistence type="predicted"/>
<feature type="compositionally biased region" description="Polar residues" evidence="1">
    <location>
        <begin position="64"/>
        <end position="75"/>
    </location>
</feature>
<feature type="transmembrane region" description="Helical" evidence="2">
    <location>
        <begin position="22"/>
        <end position="44"/>
    </location>
</feature>
<keyword evidence="4" id="KW-1185">Reference proteome</keyword>
<feature type="compositionally biased region" description="Basic and acidic residues" evidence="1">
    <location>
        <begin position="78"/>
        <end position="88"/>
    </location>
</feature>
<dbReference type="OMA" id="QTQMEGS"/>
<keyword evidence="2" id="KW-0472">Membrane</keyword>
<feature type="compositionally biased region" description="Basic residues" evidence="1">
    <location>
        <begin position="96"/>
        <end position="108"/>
    </location>
</feature>
<evidence type="ECO:0000256" key="2">
    <source>
        <dbReference type="SAM" id="Phobius"/>
    </source>
</evidence>
<evidence type="ECO:0000313" key="4">
    <source>
        <dbReference type="Proteomes" id="UP000277928"/>
    </source>
</evidence>